<organism evidence="3 4">
    <name type="scientific">Mytilus galloprovincialis</name>
    <name type="common">Mediterranean mussel</name>
    <dbReference type="NCBI Taxonomy" id="29158"/>
    <lineage>
        <taxon>Eukaryota</taxon>
        <taxon>Metazoa</taxon>
        <taxon>Spiralia</taxon>
        <taxon>Lophotrochozoa</taxon>
        <taxon>Mollusca</taxon>
        <taxon>Bivalvia</taxon>
        <taxon>Autobranchia</taxon>
        <taxon>Pteriomorphia</taxon>
        <taxon>Mytilida</taxon>
        <taxon>Mytiloidea</taxon>
        <taxon>Mytilidae</taxon>
        <taxon>Mytilinae</taxon>
        <taxon>Mytilus</taxon>
    </lineage>
</organism>
<sequence>MGRVASRNENVDTETKPKVQTLNDLNKVKDNNNRKKFPDPKPPKRCKKDILPDVSKLKHIDDHVMKTPRYAERSIEKLAEYLIKPATNDIEKVRAFYKWVTENISYDTDSYFGRKRNVSNDPTSLLSCKSSVCDGYASIFQLLCDHAGIPVLKISGHSKGYSYKPGYNFSKDTPSNHAWNAVYVCGDWRFIETTWGAGTVGDNKHFKKNFTEFYFLTDPKLFIVDHYPCFDNDDVESAKWQLLKKPLTLETFNKRIKPSRHAREWDIKFTSHKMNVLEMNKTIDIKFHTKSTNLDDVNVKLFDSKGCNKEQYVGIRLQNKTFSVTVTPPSNGEYTLEIYGTVGADSNTLECLITYVIKCQTVDSAISPFPKFDSFYGPVENWKERGFKNVGKIPTSITSKNGEVCVPIKIQDGTKVMATLKNSDDVKLVQYTLLEMDKHLKLRARLPKKGYYRLTVFSQFNSESSYTPAVNILVQNLREPDITSPFPQTYPETLKFKSCLVEPTMRDLPANKEVRFRFSSSVMSEAAIAREHIAKKTSNTWDTTIKTPPFGDVRISGKMNNDETSWVVYSFKVK</sequence>
<dbReference type="Pfam" id="PF23265">
    <property type="entry name" value="Ig-like_KY"/>
    <property type="match status" value="2"/>
</dbReference>
<evidence type="ECO:0000313" key="4">
    <source>
        <dbReference type="Proteomes" id="UP000596742"/>
    </source>
</evidence>
<dbReference type="Gene3D" id="3.10.620.30">
    <property type="match status" value="1"/>
</dbReference>
<dbReference type="Pfam" id="PF01841">
    <property type="entry name" value="Transglut_core"/>
    <property type="match status" value="1"/>
</dbReference>
<dbReference type="PANTHER" id="PTHR46333">
    <property type="entry name" value="CYTOKINESIS PROTEIN 3"/>
    <property type="match status" value="1"/>
</dbReference>
<dbReference type="AlphaFoldDB" id="A0A8B6C914"/>
<protein>
    <recommendedName>
        <fullName evidence="2">Transglutaminase-like domain-containing protein</fullName>
    </recommendedName>
</protein>
<dbReference type="InterPro" id="IPR052557">
    <property type="entry name" value="CAP/Cytokinesis_protein"/>
</dbReference>
<name>A0A8B6C914_MYTGA</name>
<keyword evidence="4" id="KW-1185">Reference proteome</keyword>
<dbReference type="InterPro" id="IPR002931">
    <property type="entry name" value="Transglutaminase-like"/>
</dbReference>
<gene>
    <name evidence="3" type="ORF">MGAL_10B014988</name>
</gene>
<dbReference type="SUPFAM" id="SSF54001">
    <property type="entry name" value="Cysteine proteinases"/>
    <property type="match status" value="1"/>
</dbReference>
<comment type="caution">
    <text evidence="3">The sequence shown here is derived from an EMBL/GenBank/DDBJ whole genome shotgun (WGS) entry which is preliminary data.</text>
</comment>
<proteinExistence type="predicted"/>
<evidence type="ECO:0000256" key="1">
    <source>
        <dbReference type="SAM" id="MobiDB-lite"/>
    </source>
</evidence>
<dbReference type="InterPro" id="IPR038765">
    <property type="entry name" value="Papain-like_cys_pep_sf"/>
</dbReference>
<evidence type="ECO:0000259" key="2">
    <source>
        <dbReference type="SMART" id="SM00460"/>
    </source>
</evidence>
<evidence type="ECO:0000313" key="3">
    <source>
        <dbReference type="EMBL" id="VDI02125.1"/>
    </source>
</evidence>
<feature type="region of interest" description="Disordered" evidence="1">
    <location>
        <begin position="1"/>
        <end position="45"/>
    </location>
</feature>
<accession>A0A8B6C914</accession>
<dbReference type="PANTHER" id="PTHR46333:SF2">
    <property type="entry name" value="CYTOKINESIS PROTEIN 3"/>
    <property type="match status" value="1"/>
</dbReference>
<dbReference type="InterPro" id="IPR056564">
    <property type="entry name" value="Ig-like_KY"/>
</dbReference>
<reference evidence="3" key="1">
    <citation type="submission" date="2018-11" db="EMBL/GenBank/DDBJ databases">
        <authorList>
            <person name="Alioto T."/>
            <person name="Alioto T."/>
        </authorList>
    </citation>
    <scope>NUCLEOTIDE SEQUENCE</scope>
</reference>
<dbReference type="Proteomes" id="UP000596742">
    <property type="component" value="Unassembled WGS sequence"/>
</dbReference>
<feature type="compositionally biased region" description="Basic and acidic residues" evidence="1">
    <location>
        <begin position="26"/>
        <end position="45"/>
    </location>
</feature>
<dbReference type="EMBL" id="UYJE01001436">
    <property type="protein sequence ID" value="VDI02125.1"/>
    <property type="molecule type" value="Genomic_DNA"/>
</dbReference>
<dbReference type="SMART" id="SM00460">
    <property type="entry name" value="TGc"/>
    <property type="match status" value="1"/>
</dbReference>
<dbReference type="OrthoDB" id="6129702at2759"/>
<dbReference type="GO" id="GO:0005737">
    <property type="term" value="C:cytoplasm"/>
    <property type="evidence" value="ECO:0007669"/>
    <property type="project" value="TreeGrafter"/>
</dbReference>
<feature type="domain" description="Transglutaminase-like" evidence="2">
    <location>
        <begin position="125"/>
        <end position="195"/>
    </location>
</feature>